<protein>
    <submittedName>
        <fullName evidence="2">Type VI secretion protein</fullName>
    </submittedName>
</protein>
<sequence length="161" mass="17920">MKGFEPSLLEKLFDDEPRVRGGAGTFRSLTLEQYKESVARDLEGLLNSRAAFGEDTLEAWPQCRRSLLTYGLRDFSTLSLANGHDRTAICRSLEQAIARHEPRLHGVRVLLEGNGRGPSALRFAIHALLDVEPAKEPVSFDALLQPTTMQYSVSRLRRAAA</sequence>
<organism evidence="2 3">
    <name type="scientific">Lysobacter daejeonensis GH1-9</name>
    <dbReference type="NCBI Taxonomy" id="1385517"/>
    <lineage>
        <taxon>Bacteria</taxon>
        <taxon>Pseudomonadati</taxon>
        <taxon>Pseudomonadota</taxon>
        <taxon>Gammaproteobacteria</taxon>
        <taxon>Lysobacterales</taxon>
        <taxon>Lysobacteraceae</taxon>
        <taxon>Aerolutibacter</taxon>
    </lineage>
</organism>
<dbReference type="PANTHER" id="PTHR38595">
    <property type="entry name" value="CYTOPLASMIC PROTEIN-RELATED"/>
    <property type="match status" value="1"/>
</dbReference>
<dbReference type="OrthoDB" id="119583at2"/>
<gene>
    <name evidence="2" type="ORF">N800_09395</name>
</gene>
<dbReference type="PANTHER" id="PTHR38595:SF1">
    <property type="entry name" value="TYPE VI SECRETION SYSTEM COMPONENT TSSE1"/>
    <property type="match status" value="1"/>
</dbReference>
<dbReference type="InterPro" id="IPR017737">
    <property type="entry name" value="TssE1-like"/>
</dbReference>
<dbReference type="eggNOG" id="COG3518">
    <property type="taxonomic scope" value="Bacteria"/>
</dbReference>
<evidence type="ECO:0000259" key="1">
    <source>
        <dbReference type="Pfam" id="PF04965"/>
    </source>
</evidence>
<reference evidence="2 3" key="1">
    <citation type="submission" date="2013-08" db="EMBL/GenBank/DDBJ databases">
        <title>Genome sequencing of Lysobacter.</title>
        <authorList>
            <person name="Zhang S."/>
            <person name="Wang G."/>
        </authorList>
    </citation>
    <scope>NUCLEOTIDE SEQUENCE [LARGE SCALE GENOMIC DNA]</scope>
    <source>
        <strain evidence="2 3">GH1-9</strain>
    </source>
</reference>
<dbReference type="Gene3D" id="3.10.450.40">
    <property type="match status" value="1"/>
</dbReference>
<proteinExistence type="predicted"/>
<dbReference type="Pfam" id="PF04965">
    <property type="entry name" value="GPW_gp25"/>
    <property type="match status" value="1"/>
</dbReference>
<accession>A0A0A0ERU9</accession>
<name>A0A0A0ERU9_9GAMM</name>
<evidence type="ECO:0000313" key="2">
    <source>
        <dbReference type="EMBL" id="KGM53234.1"/>
    </source>
</evidence>
<dbReference type="Proteomes" id="UP000029998">
    <property type="component" value="Unassembled WGS sequence"/>
</dbReference>
<evidence type="ECO:0000313" key="3">
    <source>
        <dbReference type="Proteomes" id="UP000029998"/>
    </source>
</evidence>
<comment type="caution">
    <text evidence="2">The sequence shown here is derived from an EMBL/GenBank/DDBJ whole genome shotgun (WGS) entry which is preliminary data.</text>
</comment>
<feature type="domain" description="IraD/Gp25-like" evidence="1">
    <location>
        <begin position="33"/>
        <end position="133"/>
    </location>
</feature>
<dbReference type="InterPro" id="IPR053176">
    <property type="entry name" value="T6SS_TssE1-like"/>
</dbReference>
<dbReference type="EMBL" id="AVPU01000036">
    <property type="protein sequence ID" value="KGM53234.1"/>
    <property type="molecule type" value="Genomic_DNA"/>
</dbReference>
<dbReference type="SUPFAM" id="SSF160719">
    <property type="entry name" value="gpW/gp25-like"/>
    <property type="match status" value="1"/>
</dbReference>
<keyword evidence="3" id="KW-1185">Reference proteome</keyword>
<dbReference type="InterPro" id="IPR007048">
    <property type="entry name" value="IraD/Gp25-like"/>
</dbReference>
<dbReference type="AlphaFoldDB" id="A0A0A0ERU9"/>
<dbReference type="STRING" id="1385517.N800_09395"/>
<dbReference type="RefSeq" id="WP_036139735.1">
    <property type="nucleotide sequence ID" value="NZ_AVPU01000036.1"/>
</dbReference>
<dbReference type="NCBIfam" id="TIGR03357">
    <property type="entry name" value="VI_zyme"/>
    <property type="match status" value="1"/>
</dbReference>